<accession>A0A1Y1CFF3</accession>
<protein>
    <submittedName>
        <fullName evidence="1">Uncharacterized protein</fullName>
    </submittedName>
</protein>
<organism evidence="1 2">
    <name type="scientific">Labilibaculum antarcticum</name>
    <dbReference type="NCBI Taxonomy" id="1717717"/>
    <lineage>
        <taxon>Bacteria</taxon>
        <taxon>Pseudomonadati</taxon>
        <taxon>Bacteroidota</taxon>
        <taxon>Bacteroidia</taxon>
        <taxon>Marinilabiliales</taxon>
        <taxon>Marinifilaceae</taxon>
        <taxon>Labilibaculum</taxon>
    </lineage>
</organism>
<sequence length="185" mass="20502">MLGVHGIASIKKVQAGTRVYQDLNQQSKNVTNIAMGIGAIAVLFVGYKLVSGVGDAFKFATGQQWSEERKAEESRDKAVLQQHLDKEAETSTLTGDEAQNLATSFYNAFLNTQPEWSSNLWDEGTDENSIYEALKVLKNRADWLQVSIKYGMPRRRSLASELNYELSAGEMGKARAILAKINVKI</sequence>
<name>A0A1Y1CFF3_9BACT</name>
<dbReference type="KEGG" id="mbas:ALGA_0651"/>
<evidence type="ECO:0000313" key="1">
    <source>
        <dbReference type="EMBL" id="BAX79040.1"/>
    </source>
</evidence>
<reference evidence="1 2" key="1">
    <citation type="journal article" date="2018" name="Mar. Genomics">
        <title>Complete genome sequence of Marinifilaceae bacterium strain SPP2, isolated from the Antarctic marine sediment.</title>
        <authorList>
            <person name="Watanabe M."/>
            <person name="Kojima H."/>
            <person name="Fukui M."/>
        </authorList>
    </citation>
    <scope>NUCLEOTIDE SEQUENCE [LARGE SCALE GENOMIC DNA]</scope>
    <source>
        <strain evidence="1 2">SPP2</strain>
    </source>
</reference>
<proteinExistence type="predicted"/>
<gene>
    <name evidence="1" type="ORF">ALGA_0651</name>
</gene>
<dbReference type="OrthoDB" id="1117393at2"/>
<reference evidence="2" key="2">
    <citation type="journal article" date="2020" name="Antonie Van Leeuwenhoek">
        <title>Labilibaculum antarcticum sp. nov., a novel facultative anaerobic, psychrotorelant bacterium isolated from marine sediment of Antarctica.</title>
        <authorList>
            <person name="Watanabe M."/>
            <person name="Kojima H."/>
            <person name="Fukui M."/>
        </authorList>
    </citation>
    <scope>NUCLEOTIDE SEQUENCE [LARGE SCALE GENOMIC DNA]</scope>
    <source>
        <strain evidence="2">SPP2</strain>
    </source>
</reference>
<dbReference type="Proteomes" id="UP000218267">
    <property type="component" value="Chromosome"/>
</dbReference>
<keyword evidence="2" id="KW-1185">Reference proteome</keyword>
<dbReference type="RefSeq" id="WP_096427965.1">
    <property type="nucleotide sequence ID" value="NZ_AP018042.1"/>
</dbReference>
<dbReference type="EMBL" id="AP018042">
    <property type="protein sequence ID" value="BAX79040.1"/>
    <property type="molecule type" value="Genomic_DNA"/>
</dbReference>
<dbReference type="AlphaFoldDB" id="A0A1Y1CFF3"/>
<evidence type="ECO:0000313" key="2">
    <source>
        <dbReference type="Proteomes" id="UP000218267"/>
    </source>
</evidence>